<evidence type="ECO:0000256" key="9">
    <source>
        <dbReference type="ARBA" id="ARBA00025145"/>
    </source>
</evidence>
<dbReference type="EnsemblMetazoa" id="PPAI001295-RA">
    <property type="protein sequence ID" value="PPAI001295-PA"/>
    <property type="gene ID" value="PPAI001295"/>
</dbReference>
<sequence length="230" mass="26164">MEQKVEELKKDIEELTQLQGLAIRQRVKDVLMMERKKWEGEMSALMQDQIGKSEKAAGSTSGPKRYVVELTNYAFDQSDAFVKLFVTLDGVQKVPEEGVVATFTEKSLNLQVSDLNGRDYVLVVKNLLEAIDVAKSYRKLKTDMIVIYMKKVKQGRKWDCLTSTEKKVKDIKNSAFSDLGDDSDSKDPSAGLMNMMKKMYESGDPDTKRMIAKAWTEAQEKRDEAKMPEL</sequence>
<dbReference type="PROSITE" id="PS51048">
    <property type="entry name" value="SGS"/>
    <property type="match status" value="1"/>
</dbReference>
<accession>A0A1B0D1S2</accession>
<evidence type="ECO:0000256" key="1">
    <source>
        <dbReference type="ARBA" id="ARBA00004123"/>
    </source>
</evidence>
<dbReference type="GO" id="GO:0015631">
    <property type="term" value="F:tubulin binding"/>
    <property type="evidence" value="ECO:0007669"/>
    <property type="project" value="InterPro"/>
</dbReference>
<dbReference type="VEuPathDB" id="VectorBase:PPAI001295"/>
<keyword evidence="4" id="KW-0963">Cytoplasm</keyword>
<evidence type="ECO:0000313" key="11">
    <source>
        <dbReference type="Proteomes" id="UP000092462"/>
    </source>
</evidence>
<evidence type="ECO:0000256" key="7">
    <source>
        <dbReference type="ARBA" id="ARBA00022990"/>
    </source>
</evidence>
<dbReference type="Gene3D" id="4.10.860.10">
    <property type="entry name" value="UVR domain"/>
    <property type="match status" value="1"/>
</dbReference>
<evidence type="ECO:0000256" key="3">
    <source>
        <dbReference type="ARBA" id="ARBA00015702"/>
    </source>
</evidence>
<dbReference type="CDD" id="cd06468">
    <property type="entry name" value="p23_CacyBP"/>
    <property type="match status" value="1"/>
</dbReference>
<evidence type="ECO:0000256" key="5">
    <source>
        <dbReference type="ARBA" id="ARBA00022553"/>
    </source>
</evidence>
<evidence type="ECO:0000313" key="10">
    <source>
        <dbReference type="EnsemblMetazoa" id="PPAI001295-PA"/>
    </source>
</evidence>
<dbReference type="InterPro" id="IPR037201">
    <property type="entry name" value="CacyBP_N"/>
</dbReference>
<dbReference type="GO" id="GO:0031625">
    <property type="term" value="F:ubiquitin protein ligase binding"/>
    <property type="evidence" value="ECO:0007669"/>
    <property type="project" value="InterPro"/>
</dbReference>
<comment type="function">
    <text evidence="9">May be involved in calcium-dependent ubiquitination and subsequent proteasomal degradation of target proteins. Probably serves as a molecular bridge in ubiquitin E3 complexes. Participates in the ubiquitin-mediated degradation of beta-catenin (CTNNB1).</text>
</comment>
<dbReference type="PANTHER" id="PTHR13164">
    <property type="entry name" value="CALICYLIN BINDING PROTEIN"/>
    <property type="match status" value="1"/>
</dbReference>
<dbReference type="GO" id="GO:0007507">
    <property type="term" value="P:heart development"/>
    <property type="evidence" value="ECO:0007669"/>
    <property type="project" value="TreeGrafter"/>
</dbReference>
<dbReference type="InterPro" id="IPR007699">
    <property type="entry name" value="SGS_dom"/>
</dbReference>
<dbReference type="AlphaFoldDB" id="A0A1B0D1S2"/>
<dbReference type="PROSITE" id="PS51203">
    <property type="entry name" value="CS"/>
    <property type="match status" value="1"/>
</dbReference>
<keyword evidence="5" id="KW-0597">Phosphoprotein</keyword>
<dbReference type="InterPro" id="IPR008978">
    <property type="entry name" value="HSP20-like_chaperone"/>
</dbReference>
<dbReference type="InterPro" id="IPR037893">
    <property type="entry name" value="CS_CacyBP"/>
</dbReference>
<evidence type="ECO:0000256" key="6">
    <source>
        <dbReference type="ARBA" id="ARBA00022786"/>
    </source>
</evidence>
<dbReference type="InterPro" id="IPR015120">
    <property type="entry name" value="Siah-Interact_N"/>
</dbReference>
<dbReference type="GO" id="GO:0044548">
    <property type="term" value="F:S100 protein binding"/>
    <property type="evidence" value="ECO:0007669"/>
    <property type="project" value="InterPro"/>
</dbReference>
<proteinExistence type="predicted"/>
<dbReference type="SUPFAM" id="SSF49764">
    <property type="entry name" value="HSP20-like chaperones"/>
    <property type="match status" value="1"/>
</dbReference>
<keyword evidence="11" id="KW-1185">Reference proteome</keyword>
<dbReference type="PANTHER" id="PTHR13164:SF3">
    <property type="entry name" value="CALCYCLIN-BINDING PROTEIN"/>
    <property type="match status" value="1"/>
</dbReference>
<evidence type="ECO:0000256" key="4">
    <source>
        <dbReference type="ARBA" id="ARBA00022490"/>
    </source>
</evidence>
<dbReference type="SUPFAM" id="SSF140106">
    <property type="entry name" value="Calcyclin-binding protein-like"/>
    <property type="match status" value="1"/>
</dbReference>
<dbReference type="VEuPathDB" id="VectorBase:PPAPM1_005577"/>
<keyword evidence="8" id="KW-0539">Nucleus</keyword>
<dbReference type="Pfam" id="PF09032">
    <property type="entry name" value="Siah-Interact_N"/>
    <property type="match status" value="1"/>
</dbReference>
<evidence type="ECO:0000256" key="8">
    <source>
        <dbReference type="ARBA" id="ARBA00023242"/>
    </source>
</evidence>
<dbReference type="GO" id="GO:0005634">
    <property type="term" value="C:nucleus"/>
    <property type="evidence" value="ECO:0007669"/>
    <property type="project" value="UniProtKB-SubCell"/>
</dbReference>
<reference evidence="10" key="1">
    <citation type="submission" date="2022-08" db="UniProtKB">
        <authorList>
            <consortium name="EnsemblMetazoa"/>
        </authorList>
    </citation>
    <scope>IDENTIFICATION</scope>
    <source>
        <strain evidence="10">Israel</strain>
    </source>
</reference>
<dbReference type="Gene3D" id="2.60.40.790">
    <property type="match status" value="1"/>
</dbReference>
<dbReference type="EMBL" id="AJVK01010364">
    <property type="status" value="NOT_ANNOTATED_CDS"/>
    <property type="molecule type" value="Genomic_DNA"/>
</dbReference>
<dbReference type="InterPro" id="IPR007052">
    <property type="entry name" value="CS_dom"/>
</dbReference>
<dbReference type="FunFam" id="2.60.40.790:FF:000006">
    <property type="entry name" value="calcyclin-binding protein-like"/>
    <property type="match status" value="1"/>
</dbReference>
<comment type="subcellular location">
    <subcellularLocation>
        <location evidence="2">Cytoplasm</location>
    </subcellularLocation>
    <subcellularLocation>
        <location evidence="1">Nucleus</location>
    </subcellularLocation>
</comment>
<dbReference type="InterPro" id="IPR052289">
    <property type="entry name" value="Calcyclin-binding_UBL-bridge"/>
</dbReference>
<organism evidence="10 11">
    <name type="scientific">Phlebotomus papatasi</name>
    <name type="common">Sandfly</name>
    <dbReference type="NCBI Taxonomy" id="29031"/>
    <lineage>
        <taxon>Eukaryota</taxon>
        <taxon>Metazoa</taxon>
        <taxon>Ecdysozoa</taxon>
        <taxon>Arthropoda</taxon>
        <taxon>Hexapoda</taxon>
        <taxon>Insecta</taxon>
        <taxon>Pterygota</taxon>
        <taxon>Neoptera</taxon>
        <taxon>Endopterygota</taxon>
        <taxon>Diptera</taxon>
        <taxon>Nematocera</taxon>
        <taxon>Psychodoidea</taxon>
        <taxon>Psychodidae</taxon>
        <taxon>Phlebotomus</taxon>
        <taxon>Phlebotomus</taxon>
    </lineage>
</organism>
<dbReference type="GO" id="GO:0005737">
    <property type="term" value="C:cytoplasm"/>
    <property type="evidence" value="ECO:0007669"/>
    <property type="project" value="UniProtKB-SubCell"/>
</dbReference>
<name>A0A1B0D1S2_PHLPP</name>
<evidence type="ECO:0000256" key="2">
    <source>
        <dbReference type="ARBA" id="ARBA00004496"/>
    </source>
</evidence>
<keyword evidence="6" id="KW-0833">Ubl conjugation pathway</keyword>
<dbReference type="Proteomes" id="UP000092462">
    <property type="component" value="Unassembled WGS sequence"/>
</dbReference>
<protein>
    <recommendedName>
        <fullName evidence="3">Calcyclin-binding protein</fullName>
    </recommendedName>
</protein>
<keyword evidence="7" id="KW-0007">Acetylation</keyword>
<dbReference type="Pfam" id="PF04969">
    <property type="entry name" value="CS"/>
    <property type="match status" value="1"/>
</dbReference>